<comment type="caution">
    <text evidence="5">The sequence shown here is derived from an EMBL/GenBank/DDBJ whole genome shotgun (WGS) entry which is preliminary data.</text>
</comment>
<dbReference type="InterPro" id="IPR043129">
    <property type="entry name" value="ATPase_NBD"/>
</dbReference>
<evidence type="ECO:0008006" key="7">
    <source>
        <dbReference type="Google" id="ProtNLM"/>
    </source>
</evidence>
<dbReference type="Gene3D" id="2.30.36.70">
    <property type="entry name" value="Actin, Chain A, domain 2"/>
    <property type="match status" value="1"/>
</dbReference>
<dbReference type="PANTHER" id="PTHR11937">
    <property type="entry name" value="ACTIN"/>
    <property type="match status" value="1"/>
</dbReference>
<comment type="subcellular location">
    <subcellularLocation>
        <location evidence="1">Cytoplasm</location>
    </subcellularLocation>
</comment>
<proteinExistence type="inferred from homology"/>
<evidence type="ECO:0000313" key="6">
    <source>
        <dbReference type="Proteomes" id="UP000243217"/>
    </source>
</evidence>
<keyword evidence="3" id="KW-0963">Cytoplasm</keyword>
<evidence type="ECO:0000256" key="4">
    <source>
        <dbReference type="ARBA" id="ARBA00049360"/>
    </source>
</evidence>
<sequence length="359" mass="40144">MSVYAVDIGGSSLKHGLTTASTYKITKNYMRMSAKQHAIQIRRPVERGYVVNWTLQGDILQDILPNNKEHTLLLTTPLFTPEKLLLQQEEVVFEEFQFEKYSSVVPQSMVFKPIPFACVVDLGFSSTYIVPLIDGKVLLSAVRRLNVGGKLLTNYLKECVSYRQWNMMDSFELIDEVKEAVCKCSLSFINDMKEFANGTATTLQWALPDFVQTKNGYLMEPQTAVPDSTQVLRLGLEQITVPEILFHPSDIGLDQAGLHGGIVEAISACPEHFQSLLYQNIILTGGTSQLPNLKERLEKELRPLVPAEYLIQFHTTNDPIGAVWKGCQALASSGSMPIVTKAEYQEHGSNICRTRLGNL</sequence>
<dbReference type="GO" id="GO:0005634">
    <property type="term" value="C:nucleus"/>
    <property type="evidence" value="ECO:0007669"/>
    <property type="project" value="UniProtKB-ARBA"/>
</dbReference>
<dbReference type="STRING" id="74557.A0A1V9ZCV0"/>
<dbReference type="Pfam" id="PF00022">
    <property type="entry name" value="Actin"/>
    <property type="match status" value="1"/>
</dbReference>
<dbReference type="Gene3D" id="3.90.640.10">
    <property type="entry name" value="Actin, Chain A, domain 4"/>
    <property type="match status" value="1"/>
</dbReference>
<dbReference type="OrthoDB" id="6220758at2759"/>
<dbReference type="Proteomes" id="UP000243217">
    <property type="component" value="Unassembled WGS sequence"/>
</dbReference>
<dbReference type="AlphaFoldDB" id="A0A1V9ZCV0"/>
<gene>
    <name evidence="5" type="ORF">THRCLA_07584</name>
</gene>
<organism evidence="5 6">
    <name type="scientific">Thraustotheca clavata</name>
    <dbReference type="NCBI Taxonomy" id="74557"/>
    <lineage>
        <taxon>Eukaryota</taxon>
        <taxon>Sar</taxon>
        <taxon>Stramenopiles</taxon>
        <taxon>Oomycota</taxon>
        <taxon>Saprolegniomycetes</taxon>
        <taxon>Saprolegniales</taxon>
        <taxon>Achlyaceae</taxon>
        <taxon>Thraustotheca</taxon>
    </lineage>
</organism>
<name>A0A1V9ZCV0_9STRA</name>
<dbReference type="SUPFAM" id="SSF53067">
    <property type="entry name" value="Actin-like ATPase domain"/>
    <property type="match status" value="2"/>
</dbReference>
<dbReference type="CDD" id="cd10210">
    <property type="entry name" value="ASKHA_NBD_Arp6"/>
    <property type="match status" value="1"/>
</dbReference>
<protein>
    <recommendedName>
        <fullName evidence="7">Actin</fullName>
    </recommendedName>
</protein>
<dbReference type="GO" id="GO:0005737">
    <property type="term" value="C:cytoplasm"/>
    <property type="evidence" value="ECO:0007669"/>
    <property type="project" value="UniProtKB-SubCell"/>
</dbReference>
<accession>A0A1V9ZCV0</accession>
<dbReference type="InterPro" id="IPR004000">
    <property type="entry name" value="Actin"/>
</dbReference>
<evidence type="ECO:0000313" key="5">
    <source>
        <dbReference type="EMBL" id="OQR95767.1"/>
    </source>
</evidence>
<evidence type="ECO:0000256" key="2">
    <source>
        <dbReference type="ARBA" id="ARBA00005665"/>
    </source>
</evidence>
<keyword evidence="6" id="KW-1185">Reference proteome</keyword>
<dbReference type="SMART" id="SM00268">
    <property type="entry name" value="ACTIN"/>
    <property type="match status" value="1"/>
</dbReference>
<evidence type="ECO:0000256" key="3">
    <source>
        <dbReference type="ARBA" id="ARBA00022490"/>
    </source>
</evidence>
<dbReference type="Gene3D" id="3.30.420.40">
    <property type="match status" value="2"/>
</dbReference>
<reference evidence="5 6" key="1">
    <citation type="journal article" date="2014" name="Genome Biol. Evol.">
        <title>The secreted proteins of Achlya hypogyna and Thraustotheca clavata identify the ancestral oomycete secretome and reveal gene acquisitions by horizontal gene transfer.</title>
        <authorList>
            <person name="Misner I."/>
            <person name="Blouin N."/>
            <person name="Leonard G."/>
            <person name="Richards T.A."/>
            <person name="Lane C.E."/>
        </authorList>
    </citation>
    <scope>NUCLEOTIDE SEQUENCE [LARGE SCALE GENOMIC DNA]</scope>
    <source>
        <strain evidence="5 6">ATCC 34112</strain>
    </source>
</reference>
<comment type="catalytic activity">
    <reaction evidence="4">
        <text>ATP + H2O = ADP + phosphate + H(+)</text>
        <dbReference type="Rhea" id="RHEA:13065"/>
        <dbReference type="ChEBI" id="CHEBI:15377"/>
        <dbReference type="ChEBI" id="CHEBI:15378"/>
        <dbReference type="ChEBI" id="CHEBI:30616"/>
        <dbReference type="ChEBI" id="CHEBI:43474"/>
        <dbReference type="ChEBI" id="CHEBI:456216"/>
    </reaction>
</comment>
<dbReference type="FunFam" id="3.90.640.10:FF:000014">
    <property type="entry name" value="Putative actin-related protein 6"/>
    <property type="match status" value="1"/>
</dbReference>
<dbReference type="EMBL" id="JNBS01002040">
    <property type="protein sequence ID" value="OQR95767.1"/>
    <property type="molecule type" value="Genomic_DNA"/>
</dbReference>
<comment type="similarity">
    <text evidence="2">Belongs to the actin family. ARP6 subfamily.</text>
</comment>
<evidence type="ECO:0000256" key="1">
    <source>
        <dbReference type="ARBA" id="ARBA00004496"/>
    </source>
</evidence>